<feature type="transmembrane region" description="Helical" evidence="7">
    <location>
        <begin position="217"/>
        <end position="242"/>
    </location>
</feature>
<feature type="transmembrane region" description="Helical" evidence="7">
    <location>
        <begin position="141"/>
        <end position="162"/>
    </location>
</feature>
<keyword evidence="4 7" id="KW-0812">Transmembrane</keyword>
<feature type="transmembrane region" description="Helical" evidence="7">
    <location>
        <begin position="104"/>
        <end position="129"/>
    </location>
</feature>
<evidence type="ECO:0000313" key="9">
    <source>
        <dbReference type="EMBL" id="SFI11958.1"/>
    </source>
</evidence>
<dbReference type="STRING" id="442341.SAMN04487959_11934"/>
<dbReference type="PANTHER" id="PTHR23517:SF13">
    <property type="entry name" value="MAJOR FACILITATOR SUPERFAMILY MFS_1"/>
    <property type="match status" value="1"/>
</dbReference>
<evidence type="ECO:0000256" key="5">
    <source>
        <dbReference type="ARBA" id="ARBA00022989"/>
    </source>
</evidence>
<evidence type="ECO:0000256" key="4">
    <source>
        <dbReference type="ARBA" id="ARBA00022692"/>
    </source>
</evidence>
<sequence>MPSFTTPPRAPASGWLFLGVAFAFLLTMLGTTLPTPLYPVYQQRFGFSQLMITVIFAAYAVGVIAALITTGRWSDQVGRRPLLLGGLLASAISDVIFLNSDGLAMLLAGRVISGVSAGIFTGTATVAVIELAPDAWKRTATFVATAANMGGLGLGPVVAGLLGEYAPWPLHLAFAVHLGLLALALVAVWLARETVERPAHPRLRLQRLTIPPEVRGAFLPAAIAGFAGFAVLGFFTATAPAFMNEVLGHDNRALVGFVAGVVFFASTLGQLMVNRFPQPWRLPIGCAVVILGVGLVGAGIGLASLGVFLGGAVIVGLGQGIGFRAGLGMVTAASPPDQRGTVTSTFFFVAYVALSIPVVGIGLTARAIGLAATGMGFAVLVGLLSALALVLLVRRQALAPSA</sequence>
<feature type="transmembrane region" description="Helical" evidence="7">
    <location>
        <begin position="345"/>
        <end position="365"/>
    </location>
</feature>
<dbReference type="Pfam" id="PF07690">
    <property type="entry name" value="MFS_1"/>
    <property type="match status" value="1"/>
</dbReference>
<dbReference type="RefSeq" id="WP_092849806.1">
    <property type="nucleotide sequence ID" value="NZ_FOPY01000019.1"/>
</dbReference>
<keyword evidence="5 7" id="KW-1133">Transmembrane helix</keyword>
<feature type="transmembrane region" description="Helical" evidence="7">
    <location>
        <begin position="254"/>
        <end position="273"/>
    </location>
</feature>
<dbReference type="Proteomes" id="UP000199040">
    <property type="component" value="Unassembled WGS sequence"/>
</dbReference>
<gene>
    <name evidence="9" type="ORF">SAMN04487959_11934</name>
</gene>
<feature type="transmembrane region" description="Helical" evidence="7">
    <location>
        <begin position="81"/>
        <end position="98"/>
    </location>
</feature>
<evidence type="ECO:0000259" key="8">
    <source>
        <dbReference type="PROSITE" id="PS50850"/>
    </source>
</evidence>
<dbReference type="InterPro" id="IPR005829">
    <property type="entry name" value="Sugar_transporter_CS"/>
</dbReference>
<dbReference type="EMBL" id="FOPY01000019">
    <property type="protein sequence ID" value="SFI11958.1"/>
    <property type="molecule type" value="Genomic_DNA"/>
</dbReference>
<dbReference type="SUPFAM" id="SSF103473">
    <property type="entry name" value="MFS general substrate transporter"/>
    <property type="match status" value="1"/>
</dbReference>
<evidence type="ECO:0000256" key="3">
    <source>
        <dbReference type="ARBA" id="ARBA00022475"/>
    </source>
</evidence>
<feature type="transmembrane region" description="Helical" evidence="7">
    <location>
        <begin position="308"/>
        <end position="333"/>
    </location>
</feature>
<dbReference type="PROSITE" id="PS00216">
    <property type="entry name" value="SUGAR_TRANSPORT_1"/>
    <property type="match status" value="1"/>
</dbReference>
<name>A0A1I3FL15_9GAMM</name>
<evidence type="ECO:0000256" key="7">
    <source>
        <dbReference type="SAM" id="Phobius"/>
    </source>
</evidence>
<dbReference type="GO" id="GO:0005886">
    <property type="term" value="C:plasma membrane"/>
    <property type="evidence" value="ECO:0007669"/>
    <property type="project" value="UniProtKB-SubCell"/>
</dbReference>
<organism evidence="9 10">
    <name type="scientific">Modicisalibacter xianhensis</name>
    <dbReference type="NCBI Taxonomy" id="442341"/>
    <lineage>
        <taxon>Bacteria</taxon>
        <taxon>Pseudomonadati</taxon>
        <taxon>Pseudomonadota</taxon>
        <taxon>Gammaproteobacteria</taxon>
        <taxon>Oceanospirillales</taxon>
        <taxon>Halomonadaceae</taxon>
        <taxon>Modicisalibacter</taxon>
    </lineage>
</organism>
<keyword evidence="10" id="KW-1185">Reference proteome</keyword>
<dbReference type="InterPro" id="IPR020846">
    <property type="entry name" value="MFS_dom"/>
</dbReference>
<dbReference type="InterPro" id="IPR011701">
    <property type="entry name" value="MFS"/>
</dbReference>
<feature type="transmembrane region" description="Helical" evidence="7">
    <location>
        <begin position="168"/>
        <end position="191"/>
    </location>
</feature>
<accession>A0A1I3FL15</accession>
<feature type="transmembrane region" description="Helical" evidence="7">
    <location>
        <begin position="12"/>
        <end position="30"/>
    </location>
</feature>
<comment type="subcellular location">
    <subcellularLocation>
        <location evidence="1">Cell membrane</location>
        <topology evidence="1">Multi-pass membrane protein</topology>
    </subcellularLocation>
</comment>
<feature type="domain" description="Major facilitator superfamily (MFS) profile" evidence="8">
    <location>
        <begin position="16"/>
        <end position="397"/>
    </location>
</feature>
<feature type="transmembrane region" description="Helical" evidence="7">
    <location>
        <begin position="50"/>
        <end position="69"/>
    </location>
</feature>
<dbReference type="PROSITE" id="PS50850">
    <property type="entry name" value="MFS"/>
    <property type="match status" value="1"/>
</dbReference>
<dbReference type="InterPro" id="IPR036259">
    <property type="entry name" value="MFS_trans_sf"/>
</dbReference>
<reference evidence="9 10" key="1">
    <citation type="submission" date="2016-10" db="EMBL/GenBank/DDBJ databases">
        <authorList>
            <person name="de Groot N.N."/>
        </authorList>
    </citation>
    <scope>NUCLEOTIDE SEQUENCE [LARGE SCALE GENOMIC DNA]</scope>
    <source>
        <strain evidence="9 10">CGMCC 1.6848</strain>
    </source>
</reference>
<proteinExistence type="predicted"/>
<evidence type="ECO:0000256" key="2">
    <source>
        <dbReference type="ARBA" id="ARBA00022448"/>
    </source>
</evidence>
<keyword evidence="3" id="KW-1003">Cell membrane</keyword>
<evidence type="ECO:0000256" key="1">
    <source>
        <dbReference type="ARBA" id="ARBA00004651"/>
    </source>
</evidence>
<dbReference type="AlphaFoldDB" id="A0A1I3FL15"/>
<feature type="transmembrane region" description="Helical" evidence="7">
    <location>
        <begin position="371"/>
        <end position="393"/>
    </location>
</feature>
<feature type="transmembrane region" description="Helical" evidence="7">
    <location>
        <begin position="280"/>
        <end position="302"/>
    </location>
</feature>
<evidence type="ECO:0000313" key="10">
    <source>
        <dbReference type="Proteomes" id="UP000199040"/>
    </source>
</evidence>
<dbReference type="InterPro" id="IPR050171">
    <property type="entry name" value="MFS_Transporters"/>
</dbReference>
<dbReference type="Gene3D" id="1.20.1250.20">
    <property type="entry name" value="MFS general substrate transporter like domains"/>
    <property type="match status" value="1"/>
</dbReference>
<protein>
    <submittedName>
        <fullName evidence="9">Predicted arabinose efflux permease, MFS family</fullName>
    </submittedName>
</protein>
<evidence type="ECO:0000256" key="6">
    <source>
        <dbReference type="ARBA" id="ARBA00023136"/>
    </source>
</evidence>
<dbReference type="GO" id="GO:0022857">
    <property type="term" value="F:transmembrane transporter activity"/>
    <property type="evidence" value="ECO:0007669"/>
    <property type="project" value="InterPro"/>
</dbReference>
<keyword evidence="2" id="KW-0813">Transport</keyword>
<dbReference type="PANTHER" id="PTHR23517">
    <property type="entry name" value="RESISTANCE PROTEIN MDTM, PUTATIVE-RELATED-RELATED"/>
    <property type="match status" value="1"/>
</dbReference>
<keyword evidence="6 7" id="KW-0472">Membrane</keyword>